<dbReference type="Gene3D" id="3.30.930.10">
    <property type="entry name" value="Bira Bifunctional Protein, Domain 2"/>
    <property type="match status" value="1"/>
</dbReference>
<dbReference type="EMBL" id="UINC01215782">
    <property type="protein sequence ID" value="SVE41642.1"/>
    <property type="molecule type" value="Genomic_DNA"/>
</dbReference>
<protein>
    <submittedName>
        <fullName evidence="1">Uncharacterized protein</fullName>
    </submittedName>
</protein>
<dbReference type="AlphaFoldDB" id="A0A383DAX4"/>
<gene>
    <name evidence="1" type="ORF">METZ01_LOCUS494496</name>
</gene>
<accession>A0A383DAX4</accession>
<evidence type="ECO:0000313" key="1">
    <source>
        <dbReference type="EMBL" id="SVE41642.1"/>
    </source>
</evidence>
<name>A0A383DAX4_9ZZZZ</name>
<reference evidence="1" key="1">
    <citation type="submission" date="2018-05" db="EMBL/GenBank/DDBJ databases">
        <authorList>
            <person name="Lanie J.A."/>
            <person name="Ng W.-L."/>
            <person name="Kazmierczak K.M."/>
            <person name="Andrzejewski T.M."/>
            <person name="Davidsen T.M."/>
            <person name="Wayne K.J."/>
            <person name="Tettelin H."/>
            <person name="Glass J.I."/>
            <person name="Rusch D."/>
            <person name="Podicherti R."/>
            <person name="Tsui H.-C.T."/>
            <person name="Winkler M.E."/>
        </authorList>
    </citation>
    <scope>NUCLEOTIDE SEQUENCE</scope>
</reference>
<proteinExistence type="predicted"/>
<dbReference type="SUPFAM" id="SSF55681">
    <property type="entry name" value="Class II aaRS and biotin synthetases"/>
    <property type="match status" value="1"/>
</dbReference>
<dbReference type="InterPro" id="IPR045864">
    <property type="entry name" value="aa-tRNA-synth_II/BPL/LPL"/>
</dbReference>
<feature type="non-terminal residue" evidence="1">
    <location>
        <position position="29"/>
    </location>
</feature>
<sequence>MLANDDAPEGTVVWAKAQTHGKGRMNRNW</sequence>
<organism evidence="1">
    <name type="scientific">marine metagenome</name>
    <dbReference type="NCBI Taxonomy" id="408172"/>
    <lineage>
        <taxon>unclassified sequences</taxon>
        <taxon>metagenomes</taxon>
        <taxon>ecological metagenomes</taxon>
    </lineage>
</organism>